<keyword evidence="2" id="KW-1185">Reference proteome</keyword>
<reference evidence="2" key="1">
    <citation type="submission" date="2016-10" db="EMBL/GenBank/DDBJ databases">
        <authorList>
            <person name="Varghese N."/>
            <person name="Submissions S."/>
        </authorList>
    </citation>
    <scope>NUCLEOTIDE SEQUENCE [LARGE SCALE GENOMIC DNA]</scope>
    <source>
        <strain evidence="2">DSM 13078</strain>
    </source>
</reference>
<name>A0A1I1LIP3_NATHA</name>
<evidence type="ECO:0000313" key="1">
    <source>
        <dbReference type="EMBL" id="SFC72845.1"/>
    </source>
</evidence>
<dbReference type="Proteomes" id="UP000199161">
    <property type="component" value="Unassembled WGS sequence"/>
</dbReference>
<dbReference type="InterPro" id="IPR014845">
    <property type="entry name" value="GYD/TTHA1554"/>
</dbReference>
<gene>
    <name evidence="1" type="ORF">SAMN05444422_11737</name>
</gene>
<sequence>MDSAVDEFYLTFGEYDAVAVIEAPDDETAAQLVLTVSRAGAISSETLKAFPEDEYREVIEGLPEQ</sequence>
<dbReference type="AlphaFoldDB" id="A0A1I1LIP3"/>
<protein>
    <submittedName>
        <fullName evidence="1">GYD domain-containing protein</fullName>
    </submittedName>
</protein>
<evidence type="ECO:0000313" key="2">
    <source>
        <dbReference type="Proteomes" id="UP000199161"/>
    </source>
</evidence>
<dbReference type="Pfam" id="PF08734">
    <property type="entry name" value="GYD"/>
    <property type="match status" value="1"/>
</dbReference>
<dbReference type="EMBL" id="FOKW01000017">
    <property type="protein sequence ID" value="SFC72845.1"/>
    <property type="molecule type" value="Genomic_DNA"/>
</dbReference>
<accession>A0A1I1LIP3</accession>
<proteinExistence type="predicted"/>
<organism evidence="1 2">
    <name type="scientific">Natronobacterium haloterrestre</name>
    <name type="common">Halobiforma haloterrestris</name>
    <dbReference type="NCBI Taxonomy" id="148448"/>
    <lineage>
        <taxon>Archaea</taxon>
        <taxon>Methanobacteriati</taxon>
        <taxon>Methanobacteriota</taxon>
        <taxon>Stenosarchaea group</taxon>
        <taxon>Halobacteria</taxon>
        <taxon>Halobacteriales</taxon>
        <taxon>Natrialbaceae</taxon>
        <taxon>Natronobacterium</taxon>
    </lineage>
</organism>